<dbReference type="EMBL" id="FWXY01000019">
    <property type="protein sequence ID" value="SMC99664.1"/>
    <property type="molecule type" value="Genomic_DNA"/>
</dbReference>
<evidence type="ECO:0000313" key="2">
    <source>
        <dbReference type="Proteomes" id="UP000192418"/>
    </source>
</evidence>
<proteinExistence type="predicted"/>
<reference evidence="1 2" key="1">
    <citation type="submission" date="2017-04" db="EMBL/GenBank/DDBJ databases">
        <authorList>
            <person name="Afonso C.L."/>
            <person name="Miller P.J."/>
            <person name="Scott M.A."/>
            <person name="Spackman E."/>
            <person name="Goraichik I."/>
            <person name="Dimitrov K.M."/>
            <person name="Suarez D.L."/>
            <person name="Swayne D.E."/>
        </authorList>
    </citation>
    <scope>NUCLEOTIDE SEQUENCE [LARGE SCALE GENOMIC DNA]</scope>
    <source>
        <strain evidence="1 2">DSM 3385</strain>
    </source>
</reference>
<evidence type="ECO:0000313" key="1">
    <source>
        <dbReference type="EMBL" id="SMC99664.1"/>
    </source>
</evidence>
<accession>A0A1W2DQF4</accession>
<protein>
    <submittedName>
        <fullName evidence="1">Uncharacterized protein</fullName>
    </submittedName>
</protein>
<dbReference type="RefSeq" id="WP_084070759.1">
    <property type="nucleotide sequence ID" value="NZ_FWXY01000019.1"/>
</dbReference>
<dbReference type="AlphaFoldDB" id="A0A1W2DQF4"/>
<organism evidence="1 2">
    <name type="scientific">Desulfocicer vacuolatum DSM 3385</name>
    <dbReference type="NCBI Taxonomy" id="1121400"/>
    <lineage>
        <taxon>Bacteria</taxon>
        <taxon>Pseudomonadati</taxon>
        <taxon>Thermodesulfobacteriota</taxon>
        <taxon>Desulfobacteria</taxon>
        <taxon>Desulfobacterales</taxon>
        <taxon>Desulfobacteraceae</taxon>
        <taxon>Desulfocicer</taxon>
    </lineage>
</organism>
<gene>
    <name evidence="1" type="ORF">SAMN02746065_11986</name>
</gene>
<sequence>MSISTRKIIHYSIKIENNKTGDVVDATKLQECFRAIMKLKNQKRVYDNPLLNRFHLLFSYTEKNEYAWGYFKSAKYNHRPDLIDKENLSERSNPKRMTEGEGEKTHFAMGVKNNEILLLLEIKRDGVQVNTFQTYLAPYLKRINQNYTFNIGLSVTGDFNEKLKELERVSSVEIYTPYIQVSDSFGSKIPIDQGDIQEEAVVTFKAQRAKSLKKTAKSVYNIFSNTKRDEVSRVRVYGKTSSQSTILLDTNRLKDHDTIKVELDDNGQVMTQSILPAIKQLVEEIL</sequence>
<name>A0A1W2DQF4_9BACT</name>
<dbReference type="STRING" id="1121400.SAMN02746065_11986"/>
<dbReference type="Proteomes" id="UP000192418">
    <property type="component" value="Unassembled WGS sequence"/>
</dbReference>
<dbReference type="OrthoDB" id="7064985at2"/>
<keyword evidence="2" id="KW-1185">Reference proteome</keyword>